<feature type="transmembrane region" description="Helical" evidence="1">
    <location>
        <begin position="46"/>
        <end position="64"/>
    </location>
</feature>
<feature type="transmembrane region" description="Helical" evidence="1">
    <location>
        <begin position="7"/>
        <end position="26"/>
    </location>
</feature>
<keyword evidence="1" id="KW-0812">Transmembrane</keyword>
<reference evidence="2" key="1">
    <citation type="submission" date="2017-11" db="EMBL/GenBank/DDBJ databases">
        <title>Three new genomes from thermophilic consortium.</title>
        <authorList>
            <person name="Quaggio R."/>
            <person name="Amgarten D."/>
            <person name="Setubal J.C."/>
        </authorList>
    </citation>
    <scope>NUCLEOTIDE SEQUENCE</scope>
    <source>
        <strain evidence="2">ZCTH01-B2</strain>
    </source>
</reference>
<keyword evidence="1" id="KW-0472">Membrane</keyword>
<keyword evidence="1" id="KW-1133">Transmembrane helix</keyword>
<feature type="transmembrane region" description="Helical" evidence="1">
    <location>
        <begin position="71"/>
        <end position="92"/>
    </location>
</feature>
<sequence>MSRLMRSFLVFAACCFAGAFVVQTFFPEVGGQGTAWGLAPGWQREIGFWNVFALAVVVGALMRGDGDTPRIVALGIVVLAFLLGTNHLVAVVGRPDGWAHYTPLFVNYLGVAWGTLALWSGRTPRAIREAPDRRMGP</sequence>
<protein>
    <submittedName>
        <fullName evidence="2">Uncharacterized protein</fullName>
    </submittedName>
</protein>
<dbReference type="RefSeq" id="WP_273381947.1">
    <property type="nucleotide sequence ID" value="NZ_PIUK01000515.1"/>
</dbReference>
<organism evidence="2 3">
    <name type="scientific">Symbiobacterium thermophilum</name>
    <dbReference type="NCBI Taxonomy" id="2734"/>
    <lineage>
        <taxon>Bacteria</taxon>
        <taxon>Bacillati</taxon>
        <taxon>Bacillota</taxon>
        <taxon>Clostridia</taxon>
        <taxon>Eubacteriales</taxon>
        <taxon>Symbiobacteriaceae</taxon>
        <taxon>Symbiobacterium</taxon>
    </lineage>
</organism>
<proteinExistence type="predicted"/>
<evidence type="ECO:0000256" key="1">
    <source>
        <dbReference type="SAM" id="Phobius"/>
    </source>
</evidence>
<evidence type="ECO:0000313" key="3">
    <source>
        <dbReference type="Proteomes" id="UP000732377"/>
    </source>
</evidence>
<dbReference type="Proteomes" id="UP000732377">
    <property type="component" value="Unassembled WGS sequence"/>
</dbReference>
<name>A0A953I4W0_SYMTR</name>
<accession>A0A953I4W0</accession>
<gene>
    <name evidence="2" type="ORF">CWE10_20255</name>
</gene>
<dbReference type="EMBL" id="PIUK01000515">
    <property type="protein sequence ID" value="MBY6278432.1"/>
    <property type="molecule type" value="Genomic_DNA"/>
</dbReference>
<comment type="caution">
    <text evidence="2">The sequence shown here is derived from an EMBL/GenBank/DDBJ whole genome shotgun (WGS) entry which is preliminary data.</text>
</comment>
<dbReference type="AlphaFoldDB" id="A0A953I4W0"/>
<feature type="transmembrane region" description="Helical" evidence="1">
    <location>
        <begin position="98"/>
        <end position="119"/>
    </location>
</feature>
<evidence type="ECO:0000313" key="2">
    <source>
        <dbReference type="EMBL" id="MBY6278432.1"/>
    </source>
</evidence>